<dbReference type="NCBIfam" id="NF008165">
    <property type="entry name" value="PRK10917.1-3"/>
    <property type="match status" value="1"/>
</dbReference>
<dbReference type="GO" id="GO:0005524">
    <property type="term" value="F:ATP binding"/>
    <property type="evidence" value="ECO:0007669"/>
    <property type="project" value="UniProtKB-KW"/>
</dbReference>
<evidence type="ECO:0000256" key="10">
    <source>
        <dbReference type="ARBA" id="ARBA00023204"/>
    </source>
</evidence>
<dbReference type="Pfam" id="PF00271">
    <property type="entry name" value="Helicase_C"/>
    <property type="match status" value="1"/>
</dbReference>
<dbReference type="GO" id="GO:0043138">
    <property type="term" value="F:3'-5' DNA helicase activity"/>
    <property type="evidence" value="ECO:0007669"/>
    <property type="project" value="UniProtKB-EC"/>
</dbReference>
<comment type="catalytic activity">
    <reaction evidence="12 15">
        <text>Couples ATP hydrolysis with the unwinding of duplex DNA by translocating in the 3'-5' direction.</text>
        <dbReference type="EC" id="5.6.2.4"/>
    </reaction>
</comment>
<proteinExistence type="inferred from homology"/>
<dbReference type="InterPro" id="IPR027417">
    <property type="entry name" value="P-loop_NTPase"/>
</dbReference>
<evidence type="ECO:0000256" key="13">
    <source>
        <dbReference type="ARBA" id="ARBA00034808"/>
    </source>
</evidence>
<keyword evidence="11" id="KW-0413">Isomerase</keyword>
<dbReference type="GO" id="GO:0006281">
    <property type="term" value="P:DNA repair"/>
    <property type="evidence" value="ECO:0007669"/>
    <property type="project" value="UniProtKB-UniRule"/>
</dbReference>
<evidence type="ECO:0000256" key="14">
    <source>
        <dbReference type="ARBA" id="ARBA00048988"/>
    </source>
</evidence>
<dbReference type="STRING" id="1120918.SAMN05216249_10217"/>
<dbReference type="CDD" id="cd17992">
    <property type="entry name" value="DEXHc_RecG"/>
    <property type="match status" value="1"/>
</dbReference>
<protein>
    <recommendedName>
        <fullName evidence="2 15">ATP-dependent DNA helicase RecG</fullName>
        <ecNumber evidence="13 15">5.6.2.4</ecNumber>
    </recommendedName>
</protein>
<dbReference type="EC" id="5.6.2.4" evidence="13 15"/>
<evidence type="ECO:0000256" key="11">
    <source>
        <dbReference type="ARBA" id="ARBA00023235"/>
    </source>
</evidence>
<dbReference type="InterPro" id="IPR004609">
    <property type="entry name" value="ATP-dep_DNA_helicase_RecG"/>
</dbReference>
<dbReference type="InterPro" id="IPR047112">
    <property type="entry name" value="RecG/Mfd"/>
</dbReference>
<comment type="function">
    <text evidence="15">Plays a critical role in recombination and DNA repair. Helps process Holliday junction intermediates to mature products by catalyzing branch migration. Has replication fork regression activity, unwinds stalled or blocked replication forks to make a HJ that can be resolved. Has a DNA unwinding activity characteristic of a DNA helicase with 3'-5' polarity.</text>
</comment>
<evidence type="ECO:0000256" key="6">
    <source>
        <dbReference type="ARBA" id="ARBA00022806"/>
    </source>
</evidence>
<keyword evidence="3 15" id="KW-0547">Nucleotide-binding</keyword>
<keyword evidence="9 15" id="KW-0233">DNA recombination</keyword>
<evidence type="ECO:0000313" key="18">
    <source>
        <dbReference type="EMBL" id="SFA75842.1"/>
    </source>
</evidence>
<dbReference type="Pfam" id="PF00270">
    <property type="entry name" value="DEAD"/>
    <property type="match status" value="1"/>
</dbReference>
<name>A0A1I0VHQ5_9FIRM</name>
<organism evidence="18 19">
    <name type="scientific">Acetitomaculum ruminis DSM 5522</name>
    <dbReference type="NCBI Taxonomy" id="1120918"/>
    <lineage>
        <taxon>Bacteria</taxon>
        <taxon>Bacillati</taxon>
        <taxon>Bacillota</taxon>
        <taxon>Clostridia</taxon>
        <taxon>Lachnospirales</taxon>
        <taxon>Lachnospiraceae</taxon>
        <taxon>Acetitomaculum</taxon>
    </lineage>
</organism>
<dbReference type="Pfam" id="PF19833">
    <property type="entry name" value="RecG_dom3_C"/>
    <property type="match status" value="1"/>
</dbReference>
<dbReference type="NCBIfam" id="NF008168">
    <property type="entry name" value="PRK10917.2-2"/>
    <property type="match status" value="1"/>
</dbReference>
<dbReference type="Pfam" id="PF17191">
    <property type="entry name" value="RecG_wedge"/>
    <property type="match status" value="1"/>
</dbReference>
<dbReference type="GO" id="GO:0006310">
    <property type="term" value="P:DNA recombination"/>
    <property type="evidence" value="ECO:0007669"/>
    <property type="project" value="UniProtKB-UniRule"/>
</dbReference>
<dbReference type="PROSITE" id="PS51192">
    <property type="entry name" value="HELICASE_ATP_BIND_1"/>
    <property type="match status" value="1"/>
</dbReference>
<evidence type="ECO:0000259" key="17">
    <source>
        <dbReference type="PROSITE" id="PS51194"/>
    </source>
</evidence>
<dbReference type="PANTHER" id="PTHR47964">
    <property type="entry name" value="ATP-DEPENDENT DNA HELICASE HOMOLOG RECG, CHLOROPLASTIC"/>
    <property type="match status" value="1"/>
</dbReference>
<dbReference type="OrthoDB" id="9804325at2"/>
<reference evidence="18 19" key="1">
    <citation type="submission" date="2016-10" db="EMBL/GenBank/DDBJ databases">
        <authorList>
            <person name="de Groot N.N."/>
        </authorList>
    </citation>
    <scope>NUCLEOTIDE SEQUENCE [LARGE SCALE GENOMIC DNA]</scope>
    <source>
        <strain evidence="18 19">DSM 5522</strain>
    </source>
</reference>
<comment type="catalytic activity">
    <reaction evidence="14 15">
        <text>ATP + H2O = ADP + phosphate + H(+)</text>
        <dbReference type="Rhea" id="RHEA:13065"/>
        <dbReference type="ChEBI" id="CHEBI:15377"/>
        <dbReference type="ChEBI" id="CHEBI:15378"/>
        <dbReference type="ChEBI" id="CHEBI:30616"/>
        <dbReference type="ChEBI" id="CHEBI:43474"/>
        <dbReference type="ChEBI" id="CHEBI:456216"/>
        <dbReference type="EC" id="5.6.2.4"/>
    </reaction>
</comment>
<dbReference type="AlphaFoldDB" id="A0A1I0VHQ5"/>
<evidence type="ECO:0000256" key="7">
    <source>
        <dbReference type="ARBA" id="ARBA00022840"/>
    </source>
</evidence>
<dbReference type="SUPFAM" id="SSF50249">
    <property type="entry name" value="Nucleic acid-binding proteins"/>
    <property type="match status" value="1"/>
</dbReference>
<dbReference type="SUPFAM" id="SSF52540">
    <property type="entry name" value="P-loop containing nucleoside triphosphate hydrolases"/>
    <property type="match status" value="2"/>
</dbReference>
<dbReference type="CDD" id="cd04488">
    <property type="entry name" value="RecG_wedge_OBF"/>
    <property type="match status" value="1"/>
</dbReference>
<dbReference type="EMBL" id="FOJY01000002">
    <property type="protein sequence ID" value="SFA75842.1"/>
    <property type="molecule type" value="Genomic_DNA"/>
</dbReference>
<keyword evidence="10 15" id="KW-0234">DNA repair</keyword>
<dbReference type="InterPro" id="IPR012340">
    <property type="entry name" value="NA-bd_OB-fold"/>
</dbReference>
<evidence type="ECO:0000256" key="9">
    <source>
        <dbReference type="ARBA" id="ARBA00023172"/>
    </source>
</evidence>
<dbReference type="PROSITE" id="PS51194">
    <property type="entry name" value="HELICASE_CTER"/>
    <property type="match status" value="1"/>
</dbReference>
<gene>
    <name evidence="18" type="ORF">SAMN05216249_10217</name>
</gene>
<dbReference type="PANTHER" id="PTHR47964:SF1">
    <property type="entry name" value="ATP-DEPENDENT DNA HELICASE HOMOLOG RECG, CHLOROPLASTIC"/>
    <property type="match status" value="1"/>
</dbReference>
<dbReference type="InterPro" id="IPR001650">
    <property type="entry name" value="Helicase_C-like"/>
</dbReference>
<dbReference type="Proteomes" id="UP000198838">
    <property type="component" value="Unassembled WGS sequence"/>
</dbReference>
<sequence>MELTNEISILKGIGKKTSDYFKKIGVVTVADLINYRPSGYKVYTDWVNIADVDFEGVFAIRARITAPLVKRTTKNQKSVVLCKVADETGDMSIIWFNSAYLCSVLKAGMVFVFYGKIKKDGNTYVMEHPEYFPTNKYRELTKTLYPVYSKTKGLSNKTIVKAISQVIESYPIETLDFFDEKFLNKYSLCDYEYALNNIHFPFSKEAYTKAKERLTFDDFFIFLSMIRLMKDSSRQIDNNFRIKKWSIAESVINKLPFELTDAQKKVFKELVKDFSGDYACHRLVEGDVGSGKTIIAILAMIMMAENGYQSALMVPTYVLATQHYKKIKGLFSNLGLTFNVSILTGHTKAKEKREIYEKLESGEIDIIVGTHALITDKVKMKNLSLVITDEQHRFGVNQRSMLADKGEMVHVLAMTATPIPRTLAMILYADMDISLIDKAPSNRLPVKNCVVDTRFRKKSYELIINEVRAGRQAYVICPLVEESENKDLVNVIDYTKMLEEIFPRDIKVSYLHGAMKDEEKEEIMGRFSRNDIQVLVSTTVIEVGIDVANATVMLIENSERFGLAQLHQIRGRIGRGAHQSYCIFMSPFLHNEKTKERLDIVNKSTDGFEISNKDLDLRGSGDILGTVQSGFLEFNTTDIYENADIIKKVSLAVEDYFGNEEDKERVFKKIEQRFGNIDSLKEKFLSSF</sequence>
<evidence type="ECO:0000256" key="5">
    <source>
        <dbReference type="ARBA" id="ARBA00022801"/>
    </source>
</evidence>
<evidence type="ECO:0000313" key="19">
    <source>
        <dbReference type="Proteomes" id="UP000198838"/>
    </source>
</evidence>
<evidence type="ECO:0000256" key="4">
    <source>
        <dbReference type="ARBA" id="ARBA00022763"/>
    </source>
</evidence>
<dbReference type="NCBIfam" id="TIGR00643">
    <property type="entry name" value="recG"/>
    <property type="match status" value="1"/>
</dbReference>
<comment type="similarity">
    <text evidence="1 15">Belongs to the helicase family. RecG subfamily.</text>
</comment>
<keyword evidence="5 15" id="KW-0378">Hydrolase</keyword>
<keyword evidence="6 15" id="KW-0347">Helicase</keyword>
<dbReference type="InterPro" id="IPR011545">
    <property type="entry name" value="DEAD/DEAH_box_helicase_dom"/>
</dbReference>
<dbReference type="Gene3D" id="2.40.50.140">
    <property type="entry name" value="Nucleic acid-binding proteins"/>
    <property type="match status" value="1"/>
</dbReference>
<accession>A0A1I0VHQ5</accession>
<evidence type="ECO:0000256" key="2">
    <source>
        <dbReference type="ARBA" id="ARBA00017846"/>
    </source>
</evidence>
<keyword evidence="8" id="KW-0238">DNA-binding</keyword>
<dbReference type="GO" id="GO:0003677">
    <property type="term" value="F:DNA binding"/>
    <property type="evidence" value="ECO:0007669"/>
    <property type="project" value="UniProtKB-KW"/>
</dbReference>
<dbReference type="GO" id="GO:0016887">
    <property type="term" value="F:ATP hydrolysis activity"/>
    <property type="evidence" value="ECO:0007669"/>
    <property type="project" value="RHEA"/>
</dbReference>
<keyword evidence="4 15" id="KW-0227">DNA damage</keyword>
<evidence type="ECO:0000256" key="15">
    <source>
        <dbReference type="RuleBase" id="RU363016"/>
    </source>
</evidence>
<dbReference type="InterPro" id="IPR033454">
    <property type="entry name" value="RecG_wedge"/>
</dbReference>
<dbReference type="RefSeq" id="WP_092869975.1">
    <property type="nucleotide sequence ID" value="NZ_FOJY01000002.1"/>
</dbReference>
<keyword evidence="19" id="KW-1185">Reference proteome</keyword>
<dbReference type="SMART" id="SM00487">
    <property type="entry name" value="DEXDc"/>
    <property type="match status" value="1"/>
</dbReference>
<feature type="domain" description="Helicase C-terminal" evidence="17">
    <location>
        <begin position="459"/>
        <end position="616"/>
    </location>
</feature>
<evidence type="ECO:0000256" key="3">
    <source>
        <dbReference type="ARBA" id="ARBA00022741"/>
    </source>
</evidence>
<dbReference type="SMART" id="SM00490">
    <property type="entry name" value="HELICc"/>
    <property type="match status" value="1"/>
</dbReference>
<dbReference type="InterPro" id="IPR014001">
    <property type="entry name" value="Helicase_ATP-bd"/>
</dbReference>
<evidence type="ECO:0000256" key="8">
    <source>
        <dbReference type="ARBA" id="ARBA00023125"/>
    </source>
</evidence>
<dbReference type="Gene3D" id="3.40.50.300">
    <property type="entry name" value="P-loop containing nucleotide triphosphate hydrolases"/>
    <property type="match status" value="2"/>
</dbReference>
<evidence type="ECO:0000256" key="12">
    <source>
        <dbReference type="ARBA" id="ARBA00034617"/>
    </source>
</evidence>
<dbReference type="InterPro" id="IPR045562">
    <property type="entry name" value="RecG_dom3_C"/>
</dbReference>
<keyword evidence="7 15" id="KW-0067">ATP-binding</keyword>
<feature type="domain" description="Helicase ATP-binding" evidence="16">
    <location>
        <begin position="273"/>
        <end position="436"/>
    </location>
</feature>
<evidence type="ECO:0000256" key="1">
    <source>
        <dbReference type="ARBA" id="ARBA00007504"/>
    </source>
</evidence>
<evidence type="ECO:0000259" key="16">
    <source>
        <dbReference type="PROSITE" id="PS51192"/>
    </source>
</evidence>